<dbReference type="AlphaFoldDB" id="A0A9W6SFL5"/>
<evidence type="ECO:0000259" key="6">
    <source>
        <dbReference type="Pfam" id="PF13407"/>
    </source>
</evidence>
<gene>
    <name evidence="7" type="primary">rbsB</name>
    <name evidence="7" type="ORF">Airi02_098880</name>
</gene>
<sequence length="327" mass="32973">MYTTKVLGVAAALALGLAACSSGNSGGGGGSTGDVKGKTISFVPGVSGDSFYITMQCGIQAEAAKNGMKVDMQAPQQFDASLQTPIVNAVVAKKPAGILIAPTDAKAMVPPLLQAKQAGIKIGLVDTTLSKDGIASSSVSTDNVAAGASAADALAKLIGQQGKVLVIAFKAGASTSDDRQHGFEQEIKKYSGIKYLGAQVNDNSPAKAASIISATLSANPDLKGVFATNQFAAEGAATGLRNAGKQGAVKTVGFDAGPVQMQQLKRGDVQALVAQQPYQIGTQAVDQLVASLTGKKPNPKIGTTTTTITQDDLSKPAGGQAAYKTSC</sequence>
<dbReference type="RefSeq" id="WP_285583886.1">
    <property type="nucleotide sequence ID" value="NZ_BSTK01000023.1"/>
</dbReference>
<evidence type="ECO:0000313" key="7">
    <source>
        <dbReference type="EMBL" id="GLY91960.1"/>
    </source>
</evidence>
<comment type="similarity">
    <text evidence="2">Belongs to the bacterial solute-binding protein 2 family.</text>
</comment>
<dbReference type="GO" id="GO:0030246">
    <property type="term" value="F:carbohydrate binding"/>
    <property type="evidence" value="ECO:0007669"/>
    <property type="project" value="UniProtKB-ARBA"/>
</dbReference>
<dbReference type="EMBL" id="BSTK01000023">
    <property type="protein sequence ID" value="GLY91960.1"/>
    <property type="molecule type" value="Genomic_DNA"/>
</dbReference>
<name>A0A9W6SFL5_9ACTN</name>
<dbReference type="InterPro" id="IPR028082">
    <property type="entry name" value="Peripla_BP_I"/>
</dbReference>
<comment type="caution">
    <text evidence="7">The sequence shown here is derived from an EMBL/GenBank/DDBJ whole genome shotgun (WGS) entry which is preliminary data.</text>
</comment>
<dbReference type="GO" id="GO:0030313">
    <property type="term" value="C:cell envelope"/>
    <property type="evidence" value="ECO:0007669"/>
    <property type="project" value="UniProtKB-SubCell"/>
</dbReference>
<dbReference type="SUPFAM" id="SSF53822">
    <property type="entry name" value="Periplasmic binding protein-like I"/>
    <property type="match status" value="1"/>
</dbReference>
<proteinExistence type="inferred from homology"/>
<evidence type="ECO:0000256" key="3">
    <source>
        <dbReference type="ARBA" id="ARBA00022729"/>
    </source>
</evidence>
<evidence type="ECO:0000313" key="8">
    <source>
        <dbReference type="Proteomes" id="UP001165074"/>
    </source>
</evidence>
<evidence type="ECO:0000256" key="5">
    <source>
        <dbReference type="SAM" id="SignalP"/>
    </source>
</evidence>
<protein>
    <submittedName>
        <fullName evidence="7">Sugar ABC transporter substrate-binding protein</fullName>
    </submittedName>
</protein>
<dbReference type="InterPro" id="IPR025997">
    <property type="entry name" value="SBP_2_dom"/>
</dbReference>
<reference evidence="7" key="1">
    <citation type="submission" date="2023-03" db="EMBL/GenBank/DDBJ databases">
        <title>Actinoallomurus iriomotensis NBRC 103684.</title>
        <authorList>
            <person name="Ichikawa N."/>
            <person name="Sato H."/>
            <person name="Tonouchi N."/>
        </authorList>
    </citation>
    <scope>NUCLEOTIDE SEQUENCE</scope>
    <source>
        <strain evidence="7">NBRC 103684</strain>
    </source>
</reference>
<feature type="chain" id="PRO_5040774913" evidence="5">
    <location>
        <begin position="22"/>
        <end position="327"/>
    </location>
</feature>
<evidence type="ECO:0000256" key="4">
    <source>
        <dbReference type="SAM" id="MobiDB-lite"/>
    </source>
</evidence>
<dbReference type="PANTHER" id="PTHR46847:SF1">
    <property type="entry name" value="D-ALLOSE-BINDING PERIPLASMIC PROTEIN-RELATED"/>
    <property type="match status" value="1"/>
</dbReference>
<feature type="region of interest" description="Disordered" evidence="4">
    <location>
        <begin position="295"/>
        <end position="327"/>
    </location>
</feature>
<dbReference type="Proteomes" id="UP001165074">
    <property type="component" value="Unassembled WGS sequence"/>
</dbReference>
<dbReference type="CDD" id="cd20007">
    <property type="entry name" value="PBP1_ABC_sugar_binding-like"/>
    <property type="match status" value="1"/>
</dbReference>
<organism evidence="7 8">
    <name type="scientific">Actinoallomurus iriomotensis</name>
    <dbReference type="NCBI Taxonomy" id="478107"/>
    <lineage>
        <taxon>Bacteria</taxon>
        <taxon>Bacillati</taxon>
        <taxon>Actinomycetota</taxon>
        <taxon>Actinomycetes</taxon>
        <taxon>Streptosporangiales</taxon>
        <taxon>Thermomonosporaceae</taxon>
        <taxon>Actinoallomurus</taxon>
    </lineage>
</organism>
<keyword evidence="3 5" id="KW-0732">Signal</keyword>
<evidence type="ECO:0000256" key="1">
    <source>
        <dbReference type="ARBA" id="ARBA00004196"/>
    </source>
</evidence>
<dbReference type="Pfam" id="PF13407">
    <property type="entry name" value="Peripla_BP_4"/>
    <property type="match status" value="1"/>
</dbReference>
<feature type="domain" description="Periplasmic binding protein" evidence="6">
    <location>
        <begin position="40"/>
        <end position="296"/>
    </location>
</feature>
<feature type="compositionally biased region" description="Low complexity" evidence="4">
    <location>
        <begin position="295"/>
        <end position="309"/>
    </location>
</feature>
<keyword evidence="8" id="KW-1185">Reference proteome</keyword>
<evidence type="ECO:0000256" key="2">
    <source>
        <dbReference type="ARBA" id="ARBA00007639"/>
    </source>
</evidence>
<feature type="signal peptide" evidence="5">
    <location>
        <begin position="1"/>
        <end position="21"/>
    </location>
</feature>
<dbReference type="PANTHER" id="PTHR46847">
    <property type="entry name" value="D-ALLOSE-BINDING PERIPLASMIC PROTEIN-RELATED"/>
    <property type="match status" value="1"/>
</dbReference>
<dbReference type="PROSITE" id="PS51257">
    <property type="entry name" value="PROKAR_LIPOPROTEIN"/>
    <property type="match status" value="1"/>
</dbReference>
<comment type="subcellular location">
    <subcellularLocation>
        <location evidence="1">Cell envelope</location>
    </subcellularLocation>
</comment>
<dbReference type="Gene3D" id="3.40.50.2300">
    <property type="match status" value="2"/>
</dbReference>
<accession>A0A9W6SFL5</accession>